<keyword evidence="2" id="KW-1185">Reference proteome</keyword>
<gene>
    <name evidence="1" type="ORF">OA86_02770</name>
</gene>
<dbReference type="OrthoDB" id="1443902at2"/>
<comment type="caution">
    <text evidence="1">The sequence shown here is derived from an EMBL/GenBank/DDBJ whole genome shotgun (WGS) entry which is preliminary data.</text>
</comment>
<dbReference type="STRING" id="266749.SAMN05421876_103346"/>
<dbReference type="RefSeq" id="WP_039348536.1">
    <property type="nucleotide sequence ID" value="NZ_FOLA01000003.1"/>
</dbReference>
<proteinExistence type="predicted"/>
<evidence type="ECO:0000313" key="2">
    <source>
        <dbReference type="Proteomes" id="UP000031473"/>
    </source>
</evidence>
<accession>A0A0C1CYS1</accession>
<name>A0A0C1CYS1_9FLAO</name>
<dbReference type="AlphaFoldDB" id="A0A0C1CYS1"/>
<evidence type="ECO:0000313" key="1">
    <source>
        <dbReference type="EMBL" id="KIA89576.1"/>
    </source>
</evidence>
<organism evidence="1 2">
    <name type="scientific">Kaistella jeonii</name>
    <dbReference type="NCBI Taxonomy" id="266749"/>
    <lineage>
        <taxon>Bacteria</taxon>
        <taxon>Pseudomonadati</taxon>
        <taxon>Bacteroidota</taxon>
        <taxon>Flavobacteriia</taxon>
        <taxon>Flavobacteriales</taxon>
        <taxon>Weeksellaceae</taxon>
        <taxon>Chryseobacterium group</taxon>
        <taxon>Kaistella</taxon>
    </lineage>
</organism>
<dbReference type="Proteomes" id="UP000031473">
    <property type="component" value="Unassembled WGS sequence"/>
</dbReference>
<protein>
    <submittedName>
        <fullName evidence="1">Uncharacterized protein</fullName>
    </submittedName>
</protein>
<dbReference type="EMBL" id="JSYL01000002">
    <property type="protein sequence ID" value="KIA89576.1"/>
    <property type="molecule type" value="Genomic_DNA"/>
</dbReference>
<sequence length="250" mass="29224">MNEQIPEIILFQKDENALGYKYQLPTKNQLSSSIEVKSIDYDVEDFSQNFELIGGRPKENSVYYLHPYRKNTYVHESQGENYFIAEKIALYRKIGFYLGAKKIDTKITFKKEKRLITNADGTISYNLVDAEIKIKTEKEEKYKEEYEIHEDVELQDNFDLKKNLMDCRKFIKDHYLGHETELLSLIDFRDSSESGVLLTKKNVITEITSEYNNLLEISAKLSSPVFSVSTNFKSKIETLNIVNIDITYNF</sequence>
<reference evidence="1 2" key="1">
    <citation type="submission" date="2014-10" db="EMBL/GenBank/DDBJ databases">
        <title>Kaistella jeonii genome.</title>
        <authorList>
            <person name="Clayton J.T."/>
            <person name="Newman J.D."/>
        </authorList>
    </citation>
    <scope>NUCLEOTIDE SEQUENCE [LARGE SCALE GENOMIC DNA]</scope>
    <source>
        <strain evidence="1 2">DSM 17048</strain>
    </source>
</reference>